<feature type="compositionally biased region" description="Basic and acidic residues" evidence="1">
    <location>
        <begin position="32"/>
        <end position="41"/>
    </location>
</feature>
<reference evidence="4" key="1">
    <citation type="submission" date="2022-01" db="EMBL/GenBank/DDBJ databases">
        <title>Novel bile acid biosynthetic pathways are enriched in the microbiome of centenarians.</title>
        <authorList>
            <person name="Sato Y."/>
            <person name="Atarashi K."/>
            <person name="Plichta R.D."/>
            <person name="Arai Y."/>
            <person name="Sasajima S."/>
            <person name="Kearney M.S."/>
            <person name="Suda W."/>
            <person name="Takeshita K."/>
            <person name="Sasaki T."/>
            <person name="Okamoto S."/>
            <person name="Skelly N.A."/>
            <person name="Okamura Y."/>
            <person name="Vlamakis H."/>
            <person name="Li Y."/>
            <person name="Tanoue T."/>
            <person name="Takei H."/>
            <person name="Nittono H."/>
            <person name="Narushima S."/>
            <person name="Irie J."/>
            <person name="Itoh H."/>
            <person name="Moriya K."/>
            <person name="Sugiura Y."/>
            <person name="Suematsu M."/>
            <person name="Moritoki N."/>
            <person name="Shibata S."/>
            <person name="Littman R.D."/>
            <person name="Fischbach A.M."/>
            <person name="Uwamino Y."/>
            <person name="Inoue T."/>
            <person name="Honda A."/>
            <person name="Hattori M."/>
            <person name="Murai T."/>
            <person name="Xavier J.R."/>
            <person name="Hirose N."/>
            <person name="Honda K."/>
        </authorList>
    </citation>
    <scope>NUCLEOTIDE SEQUENCE</scope>
    <source>
        <strain evidence="4">CE91-St55</strain>
    </source>
</reference>
<dbReference type="InterPro" id="IPR021729">
    <property type="entry name" value="DUF3298"/>
</dbReference>
<dbReference type="AlphaFoldDB" id="A0AA37JN13"/>
<evidence type="ECO:0000313" key="4">
    <source>
        <dbReference type="EMBL" id="GKH03092.1"/>
    </source>
</evidence>
<sequence>MSRLKDSKNVYDNIPIPDRLEETVASAIEQAAARRKEDHGVPDQPVTEKWNRKKWRRRGKMVSGCGLAAAAVLTVVATVGVNTSPTFAEEMQGIPVIGAIVRLFTAESWQSDTGDAGISVEVPGIEMIRGDTKNLADEINEEIKAKCDAYAAAAVERAKEYKKAFLDTGGTEAEWKEHDIRIRVWYELKSQDDSHLSFAVSGSENWVSAYSETHYYNISLTDGAYLTLEDLLGPDYIEKANESIRAAIKEREADSGEEFFSKAEGGFVTVTADTPFYINEKGNPVVVFEKYEIAPGFMGRPEFEIEREVDKSGLSEDTLDIQGLS</sequence>
<feature type="domain" description="DUF3298" evidence="3">
    <location>
        <begin position="229"/>
        <end position="307"/>
    </location>
</feature>
<accession>A0AA37JN13</accession>
<evidence type="ECO:0000256" key="2">
    <source>
        <dbReference type="SAM" id="Phobius"/>
    </source>
</evidence>
<dbReference type="Gene3D" id="3.30.565.40">
    <property type="entry name" value="Fervidobacterium nodosum Rt17-B1 like"/>
    <property type="match status" value="1"/>
</dbReference>
<feature type="region of interest" description="Disordered" evidence="1">
    <location>
        <begin position="31"/>
        <end position="52"/>
    </location>
</feature>
<dbReference type="Gene3D" id="3.90.640.20">
    <property type="entry name" value="Heat-shock cognate protein, ATPase"/>
    <property type="match status" value="1"/>
</dbReference>
<proteinExistence type="predicted"/>
<dbReference type="Proteomes" id="UP001055091">
    <property type="component" value="Unassembled WGS sequence"/>
</dbReference>
<evidence type="ECO:0000259" key="3">
    <source>
        <dbReference type="Pfam" id="PF11738"/>
    </source>
</evidence>
<feature type="transmembrane region" description="Helical" evidence="2">
    <location>
        <begin position="61"/>
        <end position="81"/>
    </location>
</feature>
<keyword evidence="2" id="KW-0472">Membrane</keyword>
<dbReference type="InterPro" id="IPR037126">
    <property type="entry name" value="PdaC/RsiV-like_sf"/>
</dbReference>
<comment type="caution">
    <text evidence="4">The sequence shown here is derived from an EMBL/GenBank/DDBJ whole genome shotgun (WGS) entry which is preliminary data.</text>
</comment>
<gene>
    <name evidence="4" type="primary">rsiV_2</name>
    <name evidence="4" type="ORF">CE91St55_50730</name>
</gene>
<organism evidence="4 5">
    <name type="scientific">Hungatella hathewayi</name>
    <dbReference type="NCBI Taxonomy" id="154046"/>
    <lineage>
        <taxon>Bacteria</taxon>
        <taxon>Bacillati</taxon>
        <taxon>Bacillota</taxon>
        <taxon>Clostridia</taxon>
        <taxon>Lachnospirales</taxon>
        <taxon>Lachnospiraceae</taxon>
        <taxon>Hungatella</taxon>
    </lineage>
</organism>
<protein>
    <recommendedName>
        <fullName evidence="3">DUF3298 domain-containing protein</fullName>
    </recommendedName>
</protein>
<keyword evidence="2" id="KW-0812">Transmembrane</keyword>
<evidence type="ECO:0000256" key="1">
    <source>
        <dbReference type="SAM" id="MobiDB-lite"/>
    </source>
</evidence>
<dbReference type="EMBL" id="BQNJ01000002">
    <property type="protein sequence ID" value="GKH03092.1"/>
    <property type="molecule type" value="Genomic_DNA"/>
</dbReference>
<evidence type="ECO:0000313" key="5">
    <source>
        <dbReference type="Proteomes" id="UP001055091"/>
    </source>
</evidence>
<keyword evidence="2" id="KW-1133">Transmembrane helix</keyword>
<dbReference type="Pfam" id="PF11738">
    <property type="entry name" value="DUF3298"/>
    <property type="match status" value="1"/>
</dbReference>
<name>A0AA37JN13_9FIRM</name>
<dbReference type="RefSeq" id="WP_118039951.1">
    <property type="nucleotide sequence ID" value="NZ_BQNJ01000002.1"/>
</dbReference>